<evidence type="ECO:0000256" key="2">
    <source>
        <dbReference type="SAM" id="Phobius"/>
    </source>
</evidence>
<evidence type="ECO:0000313" key="3">
    <source>
        <dbReference type="EMBL" id="MFC7373003.1"/>
    </source>
</evidence>
<keyword evidence="4" id="KW-1185">Reference proteome</keyword>
<dbReference type="EMBL" id="JBHTCP010000049">
    <property type="protein sequence ID" value="MFC7373003.1"/>
    <property type="molecule type" value="Genomic_DNA"/>
</dbReference>
<keyword evidence="2" id="KW-0812">Transmembrane</keyword>
<keyword evidence="2" id="KW-0472">Membrane</keyword>
<feature type="compositionally biased region" description="Acidic residues" evidence="1">
    <location>
        <begin position="108"/>
        <end position="123"/>
    </location>
</feature>
<dbReference type="Proteomes" id="UP001596549">
    <property type="component" value="Unassembled WGS sequence"/>
</dbReference>
<feature type="transmembrane region" description="Helical" evidence="2">
    <location>
        <begin position="9"/>
        <end position="29"/>
    </location>
</feature>
<accession>A0ABW2NUS7</accession>
<dbReference type="RefSeq" id="WP_379750569.1">
    <property type="nucleotide sequence ID" value="NZ_JBHTCP010000049.1"/>
</dbReference>
<evidence type="ECO:0000256" key="1">
    <source>
        <dbReference type="SAM" id="MobiDB-lite"/>
    </source>
</evidence>
<evidence type="ECO:0000313" key="4">
    <source>
        <dbReference type="Proteomes" id="UP001596549"/>
    </source>
</evidence>
<evidence type="ECO:0008006" key="5">
    <source>
        <dbReference type="Google" id="ProtNLM"/>
    </source>
</evidence>
<feature type="compositionally biased region" description="Low complexity" evidence="1">
    <location>
        <begin position="124"/>
        <end position="137"/>
    </location>
</feature>
<dbReference type="Gene3D" id="3.30.70.60">
    <property type="match status" value="1"/>
</dbReference>
<proteinExistence type="predicted"/>
<sequence>MASDKLKSYIAGGALLLFLLLGVMFYLLYLSPLKQQVEDTADQVNQQKSFLEKNSTPAAEKPVVVTDTAALQQEVPVKPLMDQLLLQFEKAEVLSDSLILSMQFTDGEEAAAEPAENEGEGDQEQPAAPDESAAAPEVLPSGVKKITAEMTVMSKDYEGLLSFLQVVQELKRITVIEGITFTGPADLNAESEDAPENQFKYDLQVSTYYLPELTDYLKDTPTVPFPAPSGKKNPLSGSETETEGETD</sequence>
<feature type="region of interest" description="Disordered" evidence="1">
    <location>
        <begin position="108"/>
        <end position="140"/>
    </location>
</feature>
<dbReference type="InterPro" id="IPR014717">
    <property type="entry name" value="Transl_elong_EF1B/ribsomal_bS6"/>
</dbReference>
<organism evidence="3 4">
    <name type="scientific">Fictibacillus iocasae</name>
    <dbReference type="NCBI Taxonomy" id="2715437"/>
    <lineage>
        <taxon>Bacteria</taxon>
        <taxon>Bacillati</taxon>
        <taxon>Bacillota</taxon>
        <taxon>Bacilli</taxon>
        <taxon>Bacillales</taxon>
        <taxon>Fictibacillaceae</taxon>
        <taxon>Fictibacillus</taxon>
    </lineage>
</organism>
<protein>
    <recommendedName>
        <fullName evidence="5">Pilus assembly protein PilO</fullName>
    </recommendedName>
</protein>
<gene>
    <name evidence="3" type="ORF">ACFQPF_15290</name>
</gene>
<comment type="caution">
    <text evidence="3">The sequence shown here is derived from an EMBL/GenBank/DDBJ whole genome shotgun (WGS) entry which is preliminary data.</text>
</comment>
<feature type="region of interest" description="Disordered" evidence="1">
    <location>
        <begin position="220"/>
        <end position="247"/>
    </location>
</feature>
<keyword evidence="2" id="KW-1133">Transmembrane helix</keyword>
<reference evidence="4" key="1">
    <citation type="journal article" date="2019" name="Int. J. Syst. Evol. Microbiol.">
        <title>The Global Catalogue of Microorganisms (GCM) 10K type strain sequencing project: providing services to taxonomists for standard genome sequencing and annotation.</title>
        <authorList>
            <consortium name="The Broad Institute Genomics Platform"/>
            <consortium name="The Broad Institute Genome Sequencing Center for Infectious Disease"/>
            <person name="Wu L."/>
            <person name="Ma J."/>
        </authorList>
    </citation>
    <scope>NUCLEOTIDE SEQUENCE [LARGE SCALE GENOMIC DNA]</scope>
    <source>
        <strain evidence="4">NBRC 106396</strain>
    </source>
</reference>
<name>A0ABW2NUS7_9BACL</name>